<evidence type="ECO:0000313" key="15">
    <source>
        <dbReference type="Proteomes" id="UP000318661"/>
    </source>
</evidence>
<dbReference type="InterPro" id="IPR003594">
    <property type="entry name" value="HATPase_dom"/>
</dbReference>
<dbReference type="GO" id="GO:0005886">
    <property type="term" value="C:plasma membrane"/>
    <property type="evidence" value="ECO:0007669"/>
    <property type="project" value="TreeGrafter"/>
</dbReference>
<evidence type="ECO:0000256" key="10">
    <source>
        <dbReference type="ARBA" id="ARBA00023136"/>
    </source>
</evidence>
<organism evidence="14 15">
    <name type="scientific">Candidatus Segetimicrobium genomatis</name>
    <dbReference type="NCBI Taxonomy" id="2569760"/>
    <lineage>
        <taxon>Bacteria</taxon>
        <taxon>Bacillati</taxon>
        <taxon>Candidatus Sysuimicrobiota</taxon>
        <taxon>Candidatus Sysuimicrobiia</taxon>
        <taxon>Candidatus Sysuimicrobiales</taxon>
        <taxon>Candidatus Segetimicrobiaceae</taxon>
        <taxon>Candidatus Segetimicrobium</taxon>
    </lineage>
</organism>
<dbReference type="Gene3D" id="3.30.565.10">
    <property type="entry name" value="Histidine kinase-like ATPase, C-terminal domain"/>
    <property type="match status" value="1"/>
</dbReference>
<keyword evidence="5" id="KW-0808">Transferase</keyword>
<comment type="caution">
    <text evidence="14">The sequence shown here is derived from an EMBL/GenBank/DDBJ whole genome shotgun (WGS) entry which is preliminary data.</text>
</comment>
<dbReference type="AlphaFoldDB" id="A0A537L7J8"/>
<keyword evidence="7" id="KW-0418">Kinase</keyword>
<dbReference type="InterPro" id="IPR004358">
    <property type="entry name" value="Sig_transdc_His_kin-like_C"/>
</dbReference>
<dbReference type="Pfam" id="PF00672">
    <property type="entry name" value="HAMP"/>
    <property type="match status" value="1"/>
</dbReference>
<evidence type="ECO:0000256" key="2">
    <source>
        <dbReference type="ARBA" id="ARBA00004370"/>
    </source>
</evidence>
<dbReference type="Gene3D" id="6.10.340.10">
    <property type="match status" value="1"/>
</dbReference>
<evidence type="ECO:0000256" key="9">
    <source>
        <dbReference type="ARBA" id="ARBA00023012"/>
    </source>
</evidence>
<dbReference type="PROSITE" id="PS50109">
    <property type="entry name" value="HIS_KIN"/>
    <property type="match status" value="1"/>
</dbReference>
<sequence>MTGEGVRRSLFWTLLGINLLVVGVAVGMAALMVGRLADAIFASLMKEFHIQADMPHHLFVTALWRALLLTSLTAGGIGVLLSVILFRQVVRPVRGMMAMAGRVAGGDYGARVAGASSAELESLAESLNRMAGSLARLERLRKDLVANVAHELRTPLTNLRGYLEAISEDVTPASVEIIASLHEETMRLVRLVDALHELSQFDARLPRSRPADVDLDELVRRLLTVRRPEFEGKGIAVRTAVDVKGFVRVDPDLLAQAIGNLLDNAAKYTPPGGDVAVEISPIGGEIRVAVSNSGEGIASEDLPFIFERFYRGDKSRSRDSGGAGIGLAIVKEVAGLHGGTVGARSDGGRTTVWLTVRTAP</sequence>
<dbReference type="EMBL" id="VBAJ01000277">
    <property type="protein sequence ID" value="TMJ03876.1"/>
    <property type="molecule type" value="Genomic_DNA"/>
</dbReference>
<dbReference type="GO" id="GO:0000155">
    <property type="term" value="F:phosphorelay sensor kinase activity"/>
    <property type="evidence" value="ECO:0007669"/>
    <property type="project" value="InterPro"/>
</dbReference>
<feature type="domain" description="Histidine kinase" evidence="12">
    <location>
        <begin position="147"/>
        <end position="360"/>
    </location>
</feature>
<comment type="subcellular location">
    <subcellularLocation>
        <location evidence="2">Membrane</location>
    </subcellularLocation>
</comment>
<feature type="domain" description="HAMP" evidence="13">
    <location>
        <begin position="87"/>
        <end position="139"/>
    </location>
</feature>
<keyword evidence="8 11" id="KW-1133">Transmembrane helix</keyword>
<dbReference type="InterPro" id="IPR050428">
    <property type="entry name" value="TCS_sensor_his_kinase"/>
</dbReference>
<dbReference type="PROSITE" id="PS50885">
    <property type="entry name" value="HAMP"/>
    <property type="match status" value="1"/>
</dbReference>
<dbReference type="SUPFAM" id="SSF47384">
    <property type="entry name" value="Homodimeric domain of signal transducing histidine kinase"/>
    <property type="match status" value="1"/>
</dbReference>
<keyword evidence="6 11" id="KW-0812">Transmembrane</keyword>
<dbReference type="CDD" id="cd00082">
    <property type="entry name" value="HisKA"/>
    <property type="match status" value="1"/>
</dbReference>
<reference evidence="14 15" key="1">
    <citation type="journal article" date="2019" name="Nat. Microbiol.">
        <title>Mediterranean grassland soil C-N compound turnover is dependent on rainfall and depth, and is mediated by genomically divergent microorganisms.</title>
        <authorList>
            <person name="Diamond S."/>
            <person name="Andeer P.F."/>
            <person name="Li Z."/>
            <person name="Crits-Christoph A."/>
            <person name="Burstein D."/>
            <person name="Anantharaman K."/>
            <person name="Lane K.R."/>
            <person name="Thomas B.C."/>
            <person name="Pan C."/>
            <person name="Northen T.R."/>
            <person name="Banfield J.F."/>
        </authorList>
    </citation>
    <scope>NUCLEOTIDE SEQUENCE [LARGE SCALE GENOMIC DNA]</scope>
    <source>
        <strain evidence="14">NP_2</strain>
    </source>
</reference>
<dbReference type="SMART" id="SM00304">
    <property type="entry name" value="HAMP"/>
    <property type="match status" value="1"/>
</dbReference>
<evidence type="ECO:0000256" key="11">
    <source>
        <dbReference type="SAM" id="Phobius"/>
    </source>
</evidence>
<dbReference type="FunFam" id="1.10.287.130:FF:000001">
    <property type="entry name" value="Two-component sensor histidine kinase"/>
    <property type="match status" value="1"/>
</dbReference>
<keyword evidence="4" id="KW-0597">Phosphoprotein</keyword>
<gene>
    <name evidence="14" type="ORF">E6G99_11145</name>
</gene>
<evidence type="ECO:0000256" key="8">
    <source>
        <dbReference type="ARBA" id="ARBA00022989"/>
    </source>
</evidence>
<evidence type="ECO:0000256" key="4">
    <source>
        <dbReference type="ARBA" id="ARBA00022553"/>
    </source>
</evidence>
<dbReference type="Proteomes" id="UP000318661">
    <property type="component" value="Unassembled WGS sequence"/>
</dbReference>
<evidence type="ECO:0000256" key="7">
    <source>
        <dbReference type="ARBA" id="ARBA00022777"/>
    </source>
</evidence>
<dbReference type="InterPro" id="IPR003661">
    <property type="entry name" value="HisK_dim/P_dom"/>
</dbReference>
<dbReference type="InterPro" id="IPR005467">
    <property type="entry name" value="His_kinase_dom"/>
</dbReference>
<dbReference type="SUPFAM" id="SSF158472">
    <property type="entry name" value="HAMP domain-like"/>
    <property type="match status" value="1"/>
</dbReference>
<keyword evidence="10 11" id="KW-0472">Membrane</keyword>
<dbReference type="SUPFAM" id="SSF55874">
    <property type="entry name" value="ATPase domain of HSP90 chaperone/DNA topoisomerase II/histidine kinase"/>
    <property type="match status" value="1"/>
</dbReference>
<name>A0A537L7J8_9BACT</name>
<evidence type="ECO:0000256" key="6">
    <source>
        <dbReference type="ARBA" id="ARBA00022692"/>
    </source>
</evidence>
<keyword evidence="9" id="KW-0902">Two-component regulatory system</keyword>
<evidence type="ECO:0000256" key="1">
    <source>
        <dbReference type="ARBA" id="ARBA00000085"/>
    </source>
</evidence>
<dbReference type="CDD" id="cd00075">
    <property type="entry name" value="HATPase"/>
    <property type="match status" value="1"/>
</dbReference>
<feature type="transmembrane region" description="Helical" evidence="11">
    <location>
        <begin position="12"/>
        <end position="37"/>
    </location>
</feature>
<dbReference type="SMART" id="SM00388">
    <property type="entry name" value="HisKA"/>
    <property type="match status" value="1"/>
</dbReference>
<feature type="transmembrane region" description="Helical" evidence="11">
    <location>
        <begin position="62"/>
        <end position="86"/>
    </location>
</feature>
<dbReference type="PRINTS" id="PR00344">
    <property type="entry name" value="BCTRLSENSOR"/>
</dbReference>
<evidence type="ECO:0000256" key="3">
    <source>
        <dbReference type="ARBA" id="ARBA00012438"/>
    </source>
</evidence>
<dbReference type="Pfam" id="PF02518">
    <property type="entry name" value="HATPase_c"/>
    <property type="match status" value="1"/>
</dbReference>
<evidence type="ECO:0000313" key="14">
    <source>
        <dbReference type="EMBL" id="TMJ03876.1"/>
    </source>
</evidence>
<comment type="catalytic activity">
    <reaction evidence="1">
        <text>ATP + protein L-histidine = ADP + protein N-phospho-L-histidine.</text>
        <dbReference type="EC" id="2.7.13.3"/>
    </reaction>
</comment>
<evidence type="ECO:0000259" key="13">
    <source>
        <dbReference type="PROSITE" id="PS50885"/>
    </source>
</evidence>
<proteinExistence type="predicted"/>
<dbReference type="InterPro" id="IPR036097">
    <property type="entry name" value="HisK_dim/P_sf"/>
</dbReference>
<dbReference type="CDD" id="cd06225">
    <property type="entry name" value="HAMP"/>
    <property type="match status" value="1"/>
</dbReference>
<dbReference type="Pfam" id="PF00512">
    <property type="entry name" value="HisKA"/>
    <property type="match status" value="1"/>
</dbReference>
<dbReference type="FunFam" id="3.30.565.10:FF:000006">
    <property type="entry name" value="Sensor histidine kinase WalK"/>
    <property type="match status" value="1"/>
</dbReference>
<evidence type="ECO:0000256" key="5">
    <source>
        <dbReference type="ARBA" id="ARBA00022679"/>
    </source>
</evidence>
<dbReference type="InterPro" id="IPR036890">
    <property type="entry name" value="HATPase_C_sf"/>
</dbReference>
<dbReference type="Gene3D" id="1.10.287.130">
    <property type="match status" value="1"/>
</dbReference>
<evidence type="ECO:0000259" key="12">
    <source>
        <dbReference type="PROSITE" id="PS50109"/>
    </source>
</evidence>
<dbReference type="EC" id="2.7.13.3" evidence="3"/>
<dbReference type="InterPro" id="IPR003660">
    <property type="entry name" value="HAMP_dom"/>
</dbReference>
<dbReference type="SMART" id="SM00387">
    <property type="entry name" value="HATPase_c"/>
    <property type="match status" value="1"/>
</dbReference>
<dbReference type="PANTHER" id="PTHR45436:SF5">
    <property type="entry name" value="SENSOR HISTIDINE KINASE TRCS"/>
    <property type="match status" value="1"/>
</dbReference>
<accession>A0A537L7J8</accession>
<protein>
    <recommendedName>
        <fullName evidence="3">histidine kinase</fullName>
        <ecNumber evidence="3">2.7.13.3</ecNumber>
    </recommendedName>
</protein>
<dbReference type="PANTHER" id="PTHR45436">
    <property type="entry name" value="SENSOR HISTIDINE KINASE YKOH"/>
    <property type="match status" value="1"/>
</dbReference>